<dbReference type="GO" id="GO:0005829">
    <property type="term" value="C:cytosol"/>
    <property type="evidence" value="ECO:0007669"/>
    <property type="project" value="TreeGrafter"/>
</dbReference>
<dbReference type="Pfam" id="PF04969">
    <property type="entry name" value="CS"/>
    <property type="match status" value="1"/>
</dbReference>
<feature type="region of interest" description="Disordered" evidence="2">
    <location>
        <begin position="110"/>
        <end position="144"/>
    </location>
</feature>
<evidence type="ECO:0000313" key="4">
    <source>
        <dbReference type="EMBL" id="PVD30263.1"/>
    </source>
</evidence>
<name>A0A2T7PA24_POMCA</name>
<sequence>MAAETKSSGDASTPLPPPLEWAQRKDRVWITVKLENCKNPIYELKENTFYFKGKGGTDNADHEVSVELFGEIDPAKSTCSRGDRQMIYTLIKKDPSASFWPRLTKESKKMMNSMGGLNGGGDFGGDEDREDSDDEVNMFTPEFV</sequence>
<protein>
    <recommendedName>
        <fullName evidence="3">CS domain-containing protein</fullName>
    </recommendedName>
</protein>
<dbReference type="Gene3D" id="2.60.40.790">
    <property type="match status" value="1"/>
</dbReference>
<comment type="caution">
    <text evidence="4">The sequence shown here is derived from an EMBL/GenBank/DDBJ whole genome shotgun (WGS) entry which is preliminary data.</text>
</comment>
<evidence type="ECO:0000259" key="3">
    <source>
        <dbReference type="PROSITE" id="PS51203"/>
    </source>
</evidence>
<accession>A0A2T7PA24</accession>
<dbReference type="GO" id="GO:0051087">
    <property type="term" value="F:protein-folding chaperone binding"/>
    <property type="evidence" value="ECO:0007669"/>
    <property type="project" value="TreeGrafter"/>
</dbReference>
<dbReference type="STRING" id="400727.A0A2T7PA24"/>
<dbReference type="GO" id="GO:0051879">
    <property type="term" value="F:Hsp90 protein binding"/>
    <property type="evidence" value="ECO:0007669"/>
    <property type="project" value="InterPro"/>
</dbReference>
<dbReference type="EMBL" id="PZQS01000005">
    <property type="protein sequence ID" value="PVD30263.1"/>
    <property type="molecule type" value="Genomic_DNA"/>
</dbReference>
<dbReference type="InterPro" id="IPR007052">
    <property type="entry name" value="CS_dom"/>
</dbReference>
<feature type="compositionally biased region" description="Acidic residues" evidence="2">
    <location>
        <begin position="124"/>
        <end position="136"/>
    </location>
</feature>
<gene>
    <name evidence="4" type="ORF">C0Q70_09526</name>
</gene>
<reference evidence="4 5" key="1">
    <citation type="submission" date="2018-04" db="EMBL/GenBank/DDBJ databases">
        <title>The genome of golden apple snail Pomacea canaliculata provides insight into stress tolerance and invasive adaptation.</title>
        <authorList>
            <person name="Liu C."/>
            <person name="Liu B."/>
            <person name="Ren Y."/>
            <person name="Zhang Y."/>
            <person name="Wang H."/>
            <person name="Li S."/>
            <person name="Jiang F."/>
            <person name="Yin L."/>
            <person name="Zhang G."/>
            <person name="Qian W."/>
            <person name="Fan W."/>
        </authorList>
    </citation>
    <scope>NUCLEOTIDE SEQUENCE [LARGE SCALE GENOMIC DNA]</scope>
    <source>
        <strain evidence="4">SZHN2017</strain>
        <tissue evidence="4">Muscle</tissue>
    </source>
</reference>
<dbReference type="PANTHER" id="PTHR22932:SF1">
    <property type="entry name" value="CO-CHAPERONE PROTEIN DAF-41"/>
    <property type="match status" value="1"/>
</dbReference>
<dbReference type="OrthoDB" id="1564555at2759"/>
<dbReference type="PANTHER" id="PTHR22932">
    <property type="entry name" value="TELOMERASE-BINDING PROTEIN P23 HSP90 CO-CHAPERONE"/>
    <property type="match status" value="1"/>
</dbReference>
<evidence type="ECO:0000256" key="2">
    <source>
        <dbReference type="SAM" id="MobiDB-lite"/>
    </source>
</evidence>
<comment type="similarity">
    <text evidence="1">Belongs to the p23/wos2 family.</text>
</comment>
<dbReference type="InterPro" id="IPR045250">
    <property type="entry name" value="p23-like"/>
</dbReference>
<dbReference type="InterPro" id="IPR008978">
    <property type="entry name" value="HSP20-like_chaperone"/>
</dbReference>
<dbReference type="CDD" id="cd06465">
    <property type="entry name" value="p23_hB-ind1_like"/>
    <property type="match status" value="1"/>
</dbReference>
<dbReference type="Proteomes" id="UP000245119">
    <property type="component" value="Linkage Group LG5"/>
</dbReference>
<evidence type="ECO:0000256" key="1">
    <source>
        <dbReference type="ARBA" id="ARBA00025733"/>
    </source>
</evidence>
<dbReference type="GO" id="GO:0006457">
    <property type="term" value="P:protein folding"/>
    <property type="evidence" value="ECO:0007669"/>
    <property type="project" value="TreeGrafter"/>
</dbReference>
<keyword evidence="5" id="KW-1185">Reference proteome</keyword>
<dbReference type="PROSITE" id="PS51203">
    <property type="entry name" value="CS"/>
    <property type="match status" value="1"/>
</dbReference>
<dbReference type="GO" id="GO:0005634">
    <property type="term" value="C:nucleus"/>
    <property type="evidence" value="ECO:0007669"/>
    <property type="project" value="TreeGrafter"/>
</dbReference>
<dbReference type="AlphaFoldDB" id="A0A2T7PA24"/>
<evidence type="ECO:0000313" key="5">
    <source>
        <dbReference type="Proteomes" id="UP000245119"/>
    </source>
</evidence>
<organism evidence="4 5">
    <name type="scientific">Pomacea canaliculata</name>
    <name type="common">Golden apple snail</name>
    <dbReference type="NCBI Taxonomy" id="400727"/>
    <lineage>
        <taxon>Eukaryota</taxon>
        <taxon>Metazoa</taxon>
        <taxon>Spiralia</taxon>
        <taxon>Lophotrochozoa</taxon>
        <taxon>Mollusca</taxon>
        <taxon>Gastropoda</taxon>
        <taxon>Caenogastropoda</taxon>
        <taxon>Architaenioglossa</taxon>
        <taxon>Ampullarioidea</taxon>
        <taxon>Ampullariidae</taxon>
        <taxon>Pomacea</taxon>
    </lineage>
</organism>
<dbReference type="SUPFAM" id="SSF49764">
    <property type="entry name" value="HSP20-like chaperones"/>
    <property type="match status" value="1"/>
</dbReference>
<proteinExistence type="inferred from homology"/>
<feature type="domain" description="CS" evidence="3">
    <location>
        <begin position="14"/>
        <end position="104"/>
    </location>
</feature>
<dbReference type="GO" id="GO:0051131">
    <property type="term" value="P:chaperone-mediated protein complex assembly"/>
    <property type="evidence" value="ECO:0007669"/>
    <property type="project" value="TreeGrafter"/>
</dbReference>